<dbReference type="PANTHER" id="PTHR35450:SF2">
    <property type="entry name" value="REVERSE TRANSCRIPTASE DOMAIN-CONTAINING PROTEIN"/>
    <property type="match status" value="1"/>
</dbReference>
<dbReference type="SUPFAM" id="SSF56672">
    <property type="entry name" value="DNA/RNA polymerases"/>
    <property type="match status" value="1"/>
</dbReference>
<gene>
    <name evidence="1" type="ORF">B7P43_G19014</name>
</gene>
<organism evidence="1 2">
    <name type="scientific">Cryptotermes secundus</name>
    <dbReference type="NCBI Taxonomy" id="105785"/>
    <lineage>
        <taxon>Eukaryota</taxon>
        <taxon>Metazoa</taxon>
        <taxon>Ecdysozoa</taxon>
        <taxon>Arthropoda</taxon>
        <taxon>Hexapoda</taxon>
        <taxon>Insecta</taxon>
        <taxon>Pterygota</taxon>
        <taxon>Neoptera</taxon>
        <taxon>Polyneoptera</taxon>
        <taxon>Dictyoptera</taxon>
        <taxon>Blattodea</taxon>
        <taxon>Blattoidea</taxon>
        <taxon>Termitoidae</taxon>
        <taxon>Kalotermitidae</taxon>
        <taxon>Cryptotermitinae</taxon>
        <taxon>Cryptotermes</taxon>
    </lineage>
</organism>
<proteinExistence type="predicted"/>
<accession>A0A2J7PB78</accession>
<dbReference type="OrthoDB" id="2194416at2759"/>
<evidence type="ECO:0000313" key="2">
    <source>
        <dbReference type="Proteomes" id="UP000235965"/>
    </source>
</evidence>
<sequence length="238" mass="28050">MFKENTNRFYRHLGAKAIEVTAHPNMQEVEFYWQAIWEMETRHNEKAEWIRREEKGKEGTSDMKWMPIKTTEFTSVLAKTHNWKSPGSDQIQNYWLKAFPVTHSYIVEAFNKIIEKPQQMPEWLTTGITYLLPKSKNTMDPKNYRPITCLSTMYKMLTGIIARRISLYLEEHNLLPEEQKGCHPGSKGCKDQLLISKAILEDCRRRKKNLNIDWIDYQKAFDSAPQLDRKVNGTQSFS</sequence>
<dbReference type="AlphaFoldDB" id="A0A2J7PB78"/>
<keyword evidence="2" id="KW-1185">Reference proteome</keyword>
<dbReference type="Proteomes" id="UP000235965">
    <property type="component" value="Unassembled WGS sequence"/>
</dbReference>
<dbReference type="STRING" id="105785.A0A2J7PB78"/>
<protein>
    <submittedName>
        <fullName evidence="1">Uncharacterized protein</fullName>
    </submittedName>
</protein>
<evidence type="ECO:0000313" key="1">
    <source>
        <dbReference type="EMBL" id="PNF13578.1"/>
    </source>
</evidence>
<dbReference type="EMBL" id="NEVH01027854">
    <property type="protein sequence ID" value="PNF13578.1"/>
    <property type="molecule type" value="Genomic_DNA"/>
</dbReference>
<dbReference type="InterPro" id="IPR043502">
    <property type="entry name" value="DNA/RNA_pol_sf"/>
</dbReference>
<reference evidence="1 2" key="1">
    <citation type="submission" date="2017-12" db="EMBL/GenBank/DDBJ databases">
        <title>Hemimetabolous genomes reveal molecular basis of termite eusociality.</title>
        <authorList>
            <person name="Harrison M.C."/>
            <person name="Jongepier E."/>
            <person name="Robertson H.M."/>
            <person name="Arning N."/>
            <person name="Bitard-Feildel T."/>
            <person name="Chao H."/>
            <person name="Childers C.P."/>
            <person name="Dinh H."/>
            <person name="Doddapaneni H."/>
            <person name="Dugan S."/>
            <person name="Gowin J."/>
            <person name="Greiner C."/>
            <person name="Han Y."/>
            <person name="Hu H."/>
            <person name="Hughes D.S.T."/>
            <person name="Huylmans A.-K."/>
            <person name="Kemena C."/>
            <person name="Kremer L.P.M."/>
            <person name="Lee S.L."/>
            <person name="Lopez-Ezquerra A."/>
            <person name="Mallet L."/>
            <person name="Monroy-Kuhn J.M."/>
            <person name="Moser A."/>
            <person name="Murali S.C."/>
            <person name="Muzny D.M."/>
            <person name="Otani S."/>
            <person name="Piulachs M.-D."/>
            <person name="Poelchau M."/>
            <person name="Qu J."/>
            <person name="Schaub F."/>
            <person name="Wada-Katsumata A."/>
            <person name="Worley K.C."/>
            <person name="Xie Q."/>
            <person name="Ylla G."/>
            <person name="Poulsen M."/>
            <person name="Gibbs R.A."/>
            <person name="Schal C."/>
            <person name="Richards S."/>
            <person name="Belles X."/>
            <person name="Korb J."/>
            <person name="Bornberg-Bauer E."/>
        </authorList>
    </citation>
    <scope>NUCLEOTIDE SEQUENCE [LARGE SCALE GENOMIC DNA]</scope>
    <source>
        <tissue evidence="1">Whole body</tissue>
    </source>
</reference>
<comment type="caution">
    <text evidence="1">The sequence shown here is derived from an EMBL/GenBank/DDBJ whole genome shotgun (WGS) entry which is preliminary data.</text>
</comment>
<dbReference type="PANTHER" id="PTHR35450">
    <property type="entry name" value="REVERSE TRANSCRIPTASE DOMAIN-CONTAINING PROTEIN"/>
    <property type="match status" value="1"/>
</dbReference>
<dbReference type="InParanoid" id="A0A2J7PB78"/>
<dbReference type="GO" id="GO:0071897">
    <property type="term" value="P:DNA biosynthetic process"/>
    <property type="evidence" value="ECO:0007669"/>
    <property type="project" value="UniProtKB-ARBA"/>
</dbReference>
<name>A0A2J7PB78_9NEOP</name>